<proteinExistence type="predicted"/>
<evidence type="ECO:0000313" key="7">
    <source>
        <dbReference type="EMBL" id="GAA2094642.1"/>
    </source>
</evidence>
<dbReference type="Gene3D" id="1.10.1660.10">
    <property type="match status" value="1"/>
</dbReference>
<dbReference type="Proteomes" id="UP001500984">
    <property type="component" value="Unassembled WGS sequence"/>
</dbReference>
<dbReference type="PANTHER" id="PTHR30204">
    <property type="entry name" value="REDOX-CYCLING DRUG-SENSING TRANSCRIPTIONAL ACTIVATOR SOXR"/>
    <property type="match status" value="1"/>
</dbReference>
<dbReference type="Pfam" id="PF13411">
    <property type="entry name" value="MerR_1"/>
    <property type="match status" value="1"/>
</dbReference>
<dbReference type="InterPro" id="IPR012925">
    <property type="entry name" value="TipAS_dom"/>
</dbReference>
<feature type="coiled-coil region" evidence="5">
    <location>
        <begin position="73"/>
        <end position="100"/>
    </location>
</feature>
<dbReference type="PROSITE" id="PS50937">
    <property type="entry name" value="HTH_MERR_2"/>
    <property type="match status" value="1"/>
</dbReference>
<sequence length="256" mass="29320">MGRTAELVGVSVRTLHHWDEIGLVSPQTRTWSDYRIYTAEDVARIQRVLLYRELGMPLAKIQQVLDDPEVDVAAHLESQHAQLLDRIARLQEMVSAVEQMMEAENMGKRLTAEQQAEILGSDWDPKWEEEAKEKWSDTPEWAQGERVKEQMSAEDWKRVKEEVDAFEAELGEAHRAGVQPGSEEGNRLAEAHRASIGRWFDITHSKHVLIARSYVDDPRFAEHYDKQGEGVSSWLKALIDENARAHGVDPETAEWE</sequence>
<dbReference type="SMART" id="SM00422">
    <property type="entry name" value="HTH_MERR"/>
    <property type="match status" value="1"/>
</dbReference>
<evidence type="ECO:0000256" key="3">
    <source>
        <dbReference type="ARBA" id="ARBA00023159"/>
    </source>
</evidence>
<name>A0ABP5I684_9MICO</name>
<evidence type="ECO:0000256" key="2">
    <source>
        <dbReference type="ARBA" id="ARBA00023125"/>
    </source>
</evidence>
<evidence type="ECO:0000256" key="5">
    <source>
        <dbReference type="SAM" id="Coils"/>
    </source>
</evidence>
<accession>A0ABP5I684</accession>
<keyword evidence="8" id="KW-1185">Reference proteome</keyword>
<organism evidence="7 8">
    <name type="scientific">Brevibacterium salitolerans</name>
    <dbReference type="NCBI Taxonomy" id="1403566"/>
    <lineage>
        <taxon>Bacteria</taxon>
        <taxon>Bacillati</taxon>
        <taxon>Actinomycetota</taxon>
        <taxon>Actinomycetes</taxon>
        <taxon>Micrococcales</taxon>
        <taxon>Brevibacteriaceae</taxon>
        <taxon>Brevibacterium</taxon>
    </lineage>
</organism>
<dbReference type="SUPFAM" id="SSF46955">
    <property type="entry name" value="Putative DNA-binding domain"/>
    <property type="match status" value="1"/>
</dbReference>
<dbReference type="InterPro" id="IPR036244">
    <property type="entry name" value="TipA-like_antibiotic-bd"/>
</dbReference>
<keyword evidence="1" id="KW-0805">Transcription regulation</keyword>
<keyword evidence="5" id="KW-0175">Coiled coil</keyword>
<dbReference type="Pfam" id="PF07739">
    <property type="entry name" value="TipAS"/>
    <property type="match status" value="1"/>
</dbReference>
<dbReference type="InterPro" id="IPR009061">
    <property type="entry name" value="DNA-bd_dom_put_sf"/>
</dbReference>
<keyword evidence="2" id="KW-0238">DNA-binding</keyword>
<dbReference type="InterPro" id="IPR047057">
    <property type="entry name" value="MerR_fam"/>
</dbReference>
<feature type="domain" description="HTH merR-type" evidence="6">
    <location>
        <begin position="1"/>
        <end position="67"/>
    </location>
</feature>
<dbReference type="SUPFAM" id="SSF89082">
    <property type="entry name" value="Antibiotic binding domain of TipA-like multidrug resistance regulators"/>
    <property type="match status" value="1"/>
</dbReference>
<gene>
    <name evidence="7" type="ORF">GCM10009823_13760</name>
</gene>
<dbReference type="Gene3D" id="1.10.490.50">
    <property type="entry name" value="Antibiotic binding domain of TipA-like multidrug resistance regulators"/>
    <property type="match status" value="1"/>
</dbReference>
<evidence type="ECO:0000259" key="6">
    <source>
        <dbReference type="PROSITE" id="PS50937"/>
    </source>
</evidence>
<keyword evidence="4" id="KW-0804">Transcription</keyword>
<comment type="caution">
    <text evidence="7">The sequence shown here is derived from an EMBL/GenBank/DDBJ whole genome shotgun (WGS) entry which is preliminary data.</text>
</comment>
<reference evidence="8" key="1">
    <citation type="journal article" date="2019" name="Int. J. Syst. Evol. Microbiol.">
        <title>The Global Catalogue of Microorganisms (GCM) 10K type strain sequencing project: providing services to taxonomists for standard genome sequencing and annotation.</title>
        <authorList>
            <consortium name="The Broad Institute Genomics Platform"/>
            <consortium name="The Broad Institute Genome Sequencing Center for Infectious Disease"/>
            <person name="Wu L."/>
            <person name="Ma J."/>
        </authorList>
    </citation>
    <scope>NUCLEOTIDE SEQUENCE [LARGE SCALE GENOMIC DNA]</scope>
    <source>
        <strain evidence="8">JCM 15900</strain>
    </source>
</reference>
<keyword evidence="3" id="KW-0010">Activator</keyword>
<protein>
    <submittedName>
        <fullName evidence="7">MerR family transcriptional regulator</fullName>
    </submittedName>
</protein>
<dbReference type="PANTHER" id="PTHR30204:SF90">
    <property type="entry name" value="HTH-TYPE TRANSCRIPTIONAL ACTIVATOR MTA"/>
    <property type="match status" value="1"/>
</dbReference>
<dbReference type="CDD" id="cd01106">
    <property type="entry name" value="HTH_TipAL-Mta"/>
    <property type="match status" value="1"/>
</dbReference>
<evidence type="ECO:0000256" key="1">
    <source>
        <dbReference type="ARBA" id="ARBA00023015"/>
    </source>
</evidence>
<dbReference type="EMBL" id="BAAAPZ010000004">
    <property type="protein sequence ID" value="GAA2094642.1"/>
    <property type="molecule type" value="Genomic_DNA"/>
</dbReference>
<evidence type="ECO:0000256" key="4">
    <source>
        <dbReference type="ARBA" id="ARBA00023163"/>
    </source>
</evidence>
<evidence type="ECO:0000313" key="8">
    <source>
        <dbReference type="Proteomes" id="UP001500984"/>
    </source>
</evidence>
<dbReference type="InterPro" id="IPR000551">
    <property type="entry name" value="MerR-type_HTH_dom"/>
</dbReference>